<dbReference type="Proteomes" id="UP000006727">
    <property type="component" value="Chromosome 23"/>
</dbReference>
<evidence type="ECO:0000313" key="2">
    <source>
        <dbReference type="EnsemblPlants" id="PAC:32950670.CDS.1"/>
    </source>
</evidence>
<evidence type="ECO:0000313" key="1">
    <source>
        <dbReference type="EMBL" id="PNR29189.1"/>
    </source>
</evidence>
<protein>
    <submittedName>
        <fullName evidence="1 2">Uncharacterized protein</fullName>
    </submittedName>
</protein>
<proteinExistence type="predicted"/>
<reference evidence="2" key="3">
    <citation type="submission" date="2020-12" db="UniProtKB">
        <authorList>
            <consortium name="EnsemblPlants"/>
        </authorList>
    </citation>
    <scope>IDENTIFICATION</scope>
</reference>
<dbReference type="EnsemblPlants" id="Pp3c23_10510V3.1">
    <property type="protein sequence ID" value="PAC:32950670.CDS.1"/>
    <property type="gene ID" value="Pp3c23_10510"/>
</dbReference>
<dbReference type="AlphaFoldDB" id="A0A2K1IIU8"/>
<keyword evidence="3" id="KW-1185">Reference proteome</keyword>
<sequence length="141" mass="14901">MKIKASRAIHKGSTPALRCMDFSHFTNSGARNPRLFAVTRGNITNSSSCMFDDLHGGNAESQSRDNTNLLRNVSRCLTKGAGARAARDSGEVKMGIAAGKSKATAARIAPQAGNRGESISPRRLRANALVGYGNGPRARTS</sequence>
<gene>
    <name evidence="1" type="ORF">PHYPA_027881</name>
</gene>
<evidence type="ECO:0000313" key="3">
    <source>
        <dbReference type="Proteomes" id="UP000006727"/>
    </source>
</evidence>
<dbReference type="EMBL" id="ABEU02000023">
    <property type="protein sequence ID" value="PNR29189.1"/>
    <property type="molecule type" value="Genomic_DNA"/>
</dbReference>
<organism evidence="1">
    <name type="scientific">Physcomitrium patens</name>
    <name type="common">Spreading-leaved earth moss</name>
    <name type="synonym">Physcomitrella patens</name>
    <dbReference type="NCBI Taxonomy" id="3218"/>
    <lineage>
        <taxon>Eukaryota</taxon>
        <taxon>Viridiplantae</taxon>
        <taxon>Streptophyta</taxon>
        <taxon>Embryophyta</taxon>
        <taxon>Bryophyta</taxon>
        <taxon>Bryophytina</taxon>
        <taxon>Bryopsida</taxon>
        <taxon>Funariidae</taxon>
        <taxon>Funariales</taxon>
        <taxon>Funariaceae</taxon>
        <taxon>Physcomitrium</taxon>
    </lineage>
</organism>
<reference evidence="1 3" key="2">
    <citation type="journal article" date="2018" name="Plant J.">
        <title>The Physcomitrella patens chromosome-scale assembly reveals moss genome structure and evolution.</title>
        <authorList>
            <person name="Lang D."/>
            <person name="Ullrich K.K."/>
            <person name="Murat F."/>
            <person name="Fuchs J."/>
            <person name="Jenkins J."/>
            <person name="Haas F.B."/>
            <person name="Piednoel M."/>
            <person name="Gundlach H."/>
            <person name="Van Bel M."/>
            <person name="Meyberg R."/>
            <person name="Vives C."/>
            <person name="Morata J."/>
            <person name="Symeonidi A."/>
            <person name="Hiss M."/>
            <person name="Muchero W."/>
            <person name="Kamisugi Y."/>
            <person name="Saleh O."/>
            <person name="Blanc G."/>
            <person name="Decker E.L."/>
            <person name="van Gessel N."/>
            <person name="Grimwood J."/>
            <person name="Hayes R.D."/>
            <person name="Graham S.W."/>
            <person name="Gunter L.E."/>
            <person name="McDaniel S.F."/>
            <person name="Hoernstein S.N.W."/>
            <person name="Larsson A."/>
            <person name="Li F.W."/>
            <person name="Perroud P.F."/>
            <person name="Phillips J."/>
            <person name="Ranjan P."/>
            <person name="Rokshar D.S."/>
            <person name="Rothfels C.J."/>
            <person name="Schneider L."/>
            <person name="Shu S."/>
            <person name="Stevenson D.W."/>
            <person name="Thummler F."/>
            <person name="Tillich M."/>
            <person name="Villarreal Aguilar J.C."/>
            <person name="Widiez T."/>
            <person name="Wong G.K."/>
            <person name="Wymore A."/>
            <person name="Zhang Y."/>
            <person name="Zimmer A.D."/>
            <person name="Quatrano R.S."/>
            <person name="Mayer K.F.X."/>
            <person name="Goodstein D."/>
            <person name="Casacuberta J.M."/>
            <person name="Vandepoele K."/>
            <person name="Reski R."/>
            <person name="Cuming A.C."/>
            <person name="Tuskan G.A."/>
            <person name="Maumus F."/>
            <person name="Salse J."/>
            <person name="Schmutz J."/>
            <person name="Rensing S.A."/>
        </authorList>
    </citation>
    <scope>NUCLEOTIDE SEQUENCE [LARGE SCALE GENOMIC DNA]</scope>
    <source>
        <strain evidence="2 3">cv. Gransden 2004</strain>
    </source>
</reference>
<dbReference type="Gramene" id="Pp3c23_10510V3.1">
    <property type="protein sequence ID" value="PAC:32950670.CDS.1"/>
    <property type="gene ID" value="Pp3c23_10510"/>
</dbReference>
<reference evidence="1 3" key="1">
    <citation type="journal article" date="2008" name="Science">
        <title>The Physcomitrella genome reveals evolutionary insights into the conquest of land by plants.</title>
        <authorList>
            <person name="Rensing S."/>
            <person name="Lang D."/>
            <person name="Zimmer A."/>
            <person name="Terry A."/>
            <person name="Salamov A."/>
            <person name="Shapiro H."/>
            <person name="Nishiyama T."/>
            <person name="Perroud P.-F."/>
            <person name="Lindquist E."/>
            <person name="Kamisugi Y."/>
            <person name="Tanahashi T."/>
            <person name="Sakakibara K."/>
            <person name="Fujita T."/>
            <person name="Oishi K."/>
            <person name="Shin-I T."/>
            <person name="Kuroki Y."/>
            <person name="Toyoda A."/>
            <person name="Suzuki Y."/>
            <person name="Hashimoto A."/>
            <person name="Yamaguchi K."/>
            <person name="Sugano A."/>
            <person name="Kohara Y."/>
            <person name="Fujiyama A."/>
            <person name="Anterola A."/>
            <person name="Aoki S."/>
            <person name="Ashton N."/>
            <person name="Barbazuk W.B."/>
            <person name="Barker E."/>
            <person name="Bennetzen J."/>
            <person name="Bezanilla M."/>
            <person name="Blankenship R."/>
            <person name="Cho S.H."/>
            <person name="Dutcher S."/>
            <person name="Estelle M."/>
            <person name="Fawcett J.A."/>
            <person name="Gundlach H."/>
            <person name="Hanada K."/>
            <person name="Heyl A."/>
            <person name="Hicks K.A."/>
            <person name="Hugh J."/>
            <person name="Lohr M."/>
            <person name="Mayer K."/>
            <person name="Melkozernov A."/>
            <person name="Murata T."/>
            <person name="Nelson D."/>
            <person name="Pils B."/>
            <person name="Prigge M."/>
            <person name="Reiss B."/>
            <person name="Renner T."/>
            <person name="Rombauts S."/>
            <person name="Rushton P."/>
            <person name="Sanderfoot A."/>
            <person name="Schween G."/>
            <person name="Shiu S.-H."/>
            <person name="Stueber K."/>
            <person name="Theodoulou F.L."/>
            <person name="Tu H."/>
            <person name="Van de Peer Y."/>
            <person name="Verrier P.J."/>
            <person name="Waters E."/>
            <person name="Wood A."/>
            <person name="Yang L."/>
            <person name="Cove D."/>
            <person name="Cuming A."/>
            <person name="Hasebe M."/>
            <person name="Lucas S."/>
            <person name="Mishler D.B."/>
            <person name="Reski R."/>
            <person name="Grigoriev I."/>
            <person name="Quatrano R.S."/>
            <person name="Boore J.L."/>
        </authorList>
    </citation>
    <scope>NUCLEOTIDE SEQUENCE [LARGE SCALE GENOMIC DNA]</scope>
    <source>
        <strain evidence="2 3">cv. Gransden 2004</strain>
    </source>
</reference>
<dbReference type="InParanoid" id="A0A2K1IIU8"/>
<name>A0A2K1IIU8_PHYPA</name>
<accession>A0A2K1IIU8</accession>